<proteinExistence type="predicted"/>
<organism evidence="1 2">
    <name type="scientific">Streptomyces pseudovenezuelae</name>
    <dbReference type="NCBI Taxonomy" id="67350"/>
    <lineage>
        <taxon>Bacteria</taxon>
        <taxon>Bacillati</taxon>
        <taxon>Actinomycetota</taxon>
        <taxon>Actinomycetes</taxon>
        <taxon>Kitasatosporales</taxon>
        <taxon>Streptomycetaceae</taxon>
        <taxon>Streptomyces</taxon>
        <taxon>Streptomyces aurantiacus group</taxon>
    </lineage>
</organism>
<reference evidence="1 2" key="1">
    <citation type="submission" date="2023-04" db="EMBL/GenBank/DDBJ databases">
        <title>Forest soil microbial communities from Buena Vista Peninsula, Colon Province, Panama.</title>
        <authorList>
            <person name="Bouskill N."/>
        </authorList>
    </citation>
    <scope>NUCLEOTIDE SEQUENCE [LARGE SCALE GENOMIC DNA]</scope>
    <source>
        <strain evidence="1 2">GGS1</strain>
    </source>
</reference>
<dbReference type="Proteomes" id="UP001160499">
    <property type="component" value="Unassembled WGS sequence"/>
</dbReference>
<dbReference type="EMBL" id="JARXVH010000056">
    <property type="protein sequence ID" value="MDH6222964.1"/>
    <property type="molecule type" value="Genomic_DNA"/>
</dbReference>
<sequence length="57" mass="6002">ETSNTSPNGTGASCVAHTSSVTRSVATLKQLSYTISVQTLASPTREETPNLGNIFFK</sequence>
<keyword evidence="2" id="KW-1185">Reference proteome</keyword>
<name>A0ABT6M4D5_9ACTN</name>
<comment type="caution">
    <text evidence="1">The sequence shown here is derived from an EMBL/GenBank/DDBJ whole genome shotgun (WGS) entry which is preliminary data.</text>
</comment>
<gene>
    <name evidence="1" type="ORF">M2283_010316</name>
</gene>
<accession>A0ABT6M4D5</accession>
<feature type="non-terminal residue" evidence="1">
    <location>
        <position position="1"/>
    </location>
</feature>
<evidence type="ECO:0000313" key="1">
    <source>
        <dbReference type="EMBL" id="MDH6222964.1"/>
    </source>
</evidence>
<protein>
    <submittedName>
        <fullName evidence="1">Uncharacterized protein</fullName>
    </submittedName>
</protein>
<evidence type="ECO:0000313" key="2">
    <source>
        <dbReference type="Proteomes" id="UP001160499"/>
    </source>
</evidence>